<reference evidence="1" key="1">
    <citation type="journal article" date="2021" name="New Phytol.">
        <title>Evolutionary innovations through gain and loss of genes in the ectomycorrhizal Boletales.</title>
        <authorList>
            <person name="Wu G."/>
            <person name="Miyauchi S."/>
            <person name="Morin E."/>
            <person name="Kuo A."/>
            <person name="Drula E."/>
            <person name="Varga T."/>
            <person name="Kohler A."/>
            <person name="Feng B."/>
            <person name="Cao Y."/>
            <person name="Lipzen A."/>
            <person name="Daum C."/>
            <person name="Hundley H."/>
            <person name="Pangilinan J."/>
            <person name="Johnson J."/>
            <person name="Barry K."/>
            <person name="LaButti K."/>
            <person name="Ng V."/>
            <person name="Ahrendt S."/>
            <person name="Min B."/>
            <person name="Choi I.G."/>
            <person name="Park H."/>
            <person name="Plett J.M."/>
            <person name="Magnuson J."/>
            <person name="Spatafora J.W."/>
            <person name="Nagy L.G."/>
            <person name="Henrissat B."/>
            <person name="Grigoriev I.V."/>
            <person name="Yang Z.L."/>
            <person name="Xu J."/>
            <person name="Martin F.M."/>
        </authorList>
    </citation>
    <scope>NUCLEOTIDE SEQUENCE</scope>
    <source>
        <strain evidence="1">KUC20120723A-06</strain>
    </source>
</reference>
<accession>A0ACB8B671</accession>
<keyword evidence="2" id="KW-1185">Reference proteome</keyword>
<protein>
    <submittedName>
        <fullName evidence="1">Uncharacterized protein</fullName>
    </submittedName>
</protein>
<proteinExistence type="predicted"/>
<gene>
    <name evidence="1" type="ORF">BV22DRAFT_1107532</name>
</gene>
<evidence type="ECO:0000313" key="2">
    <source>
        <dbReference type="Proteomes" id="UP000790709"/>
    </source>
</evidence>
<comment type="caution">
    <text evidence="1">The sequence shown here is derived from an EMBL/GenBank/DDBJ whole genome shotgun (WGS) entry which is preliminary data.</text>
</comment>
<organism evidence="1 2">
    <name type="scientific">Leucogyrophana mollusca</name>
    <dbReference type="NCBI Taxonomy" id="85980"/>
    <lineage>
        <taxon>Eukaryota</taxon>
        <taxon>Fungi</taxon>
        <taxon>Dikarya</taxon>
        <taxon>Basidiomycota</taxon>
        <taxon>Agaricomycotina</taxon>
        <taxon>Agaricomycetes</taxon>
        <taxon>Agaricomycetidae</taxon>
        <taxon>Boletales</taxon>
        <taxon>Boletales incertae sedis</taxon>
        <taxon>Leucogyrophana</taxon>
    </lineage>
</organism>
<dbReference type="Proteomes" id="UP000790709">
    <property type="component" value="Unassembled WGS sequence"/>
</dbReference>
<dbReference type="EMBL" id="MU266560">
    <property type="protein sequence ID" value="KAH7920764.1"/>
    <property type="molecule type" value="Genomic_DNA"/>
</dbReference>
<evidence type="ECO:0000313" key="1">
    <source>
        <dbReference type="EMBL" id="KAH7920764.1"/>
    </source>
</evidence>
<name>A0ACB8B671_9AGAM</name>
<sequence>MTSYLRYIFGGSHHQNSAPAQEQSKSHGRSRSAPTQVPNYIYGPPSCAGSAAPSSRLKSKRSNSYCARTTAPSPLRYATMNSAAAHQNADLGAHARFEPPPLYRRASYKSSEHGSQYPLPTPSASFGASSRTSSSSSLLPGMGQRPPSSSGSSNHLRYTELRPALRHNNTWQSSVSSATGSAHSCTVDPHHVRSAPLHMHPLFASTRLHNAPISYDVTYTPSSRTVLDRTTHTAVPAHTLSQPATDPPTASSSRIVLRSDKFPWPVVVSSGSGSGSSSNFYIGSSSPSKSSRSAITNLDLLYALHTTLLTRVTPQEWESLGHGSRAQRKVTRAYEKRCTKMGGGWEGGVRRVDWLHGKTRLIGIEVEKHGSAAGSGKLVFGKA</sequence>